<dbReference type="AlphaFoldDB" id="A0A0F9M8S2"/>
<gene>
    <name evidence="1" type="ORF">LCGC14_1103830</name>
</gene>
<dbReference type="EMBL" id="LAZR01004993">
    <property type="protein sequence ID" value="KKN03810.1"/>
    <property type="molecule type" value="Genomic_DNA"/>
</dbReference>
<comment type="caution">
    <text evidence="1">The sequence shown here is derived from an EMBL/GenBank/DDBJ whole genome shotgun (WGS) entry which is preliminary data.</text>
</comment>
<name>A0A0F9M8S2_9ZZZZ</name>
<protein>
    <submittedName>
        <fullName evidence="1">Uncharacterized protein</fullName>
    </submittedName>
</protein>
<reference evidence="1" key="1">
    <citation type="journal article" date="2015" name="Nature">
        <title>Complex archaea that bridge the gap between prokaryotes and eukaryotes.</title>
        <authorList>
            <person name="Spang A."/>
            <person name="Saw J.H."/>
            <person name="Jorgensen S.L."/>
            <person name="Zaremba-Niedzwiedzka K."/>
            <person name="Martijn J."/>
            <person name="Lind A.E."/>
            <person name="van Eijk R."/>
            <person name="Schleper C."/>
            <person name="Guy L."/>
            <person name="Ettema T.J."/>
        </authorList>
    </citation>
    <scope>NUCLEOTIDE SEQUENCE</scope>
</reference>
<organism evidence="1">
    <name type="scientific">marine sediment metagenome</name>
    <dbReference type="NCBI Taxonomy" id="412755"/>
    <lineage>
        <taxon>unclassified sequences</taxon>
        <taxon>metagenomes</taxon>
        <taxon>ecological metagenomes</taxon>
    </lineage>
</organism>
<accession>A0A0F9M8S2</accession>
<proteinExistence type="predicted"/>
<sequence>MKPLLAAAVAAFTTAHRRRSAAERAARELDAALALLPMGQWAEYAKYTNAIRNGEEAKP</sequence>
<evidence type="ECO:0000313" key="1">
    <source>
        <dbReference type="EMBL" id="KKN03810.1"/>
    </source>
</evidence>